<sequence>MLLVSIPIIILMINPLVLCHKNLESMSWSG</sequence>
<protein>
    <submittedName>
        <fullName evidence="1">Uncharacterized protein</fullName>
    </submittedName>
</protein>
<comment type="caution">
    <text evidence="1">The sequence shown here is derived from an EMBL/GenBank/DDBJ whole genome shotgun (WGS) entry which is preliminary data.</text>
</comment>
<reference evidence="2" key="1">
    <citation type="journal article" date="2023" name="G3 (Bethesda)">
        <title>Genome assembly and association tests identify interacting loci associated with vigor, precocity, and sex in interspecific pistachio rootstocks.</title>
        <authorList>
            <person name="Palmer W."/>
            <person name="Jacygrad E."/>
            <person name="Sagayaradj S."/>
            <person name="Cavanaugh K."/>
            <person name="Han R."/>
            <person name="Bertier L."/>
            <person name="Beede B."/>
            <person name="Kafkas S."/>
            <person name="Golino D."/>
            <person name="Preece J."/>
            <person name="Michelmore R."/>
        </authorList>
    </citation>
    <scope>NUCLEOTIDE SEQUENCE [LARGE SCALE GENOMIC DNA]</scope>
</reference>
<evidence type="ECO:0000313" key="1">
    <source>
        <dbReference type="EMBL" id="KAJ0038250.1"/>
    </source>
</evidence>
<accession>A0ACC0YIW1</accession>
<dbReference type="EMBL" id="CM047741">
    <property type="protein sequence ID" value="KAJ0038250.1"/>
    <property type="molecule type" value="Genomic_DNA"/>
</dbReference>
<name>A0ACC0YIW1_9ROSI</name>
<proteinExistence type="predicted"/>
<keyword evidence="2" id="KW-1185">Reference proteome</keyword>
<gene>
    <name evidence="1" type="ORF">Pint_22958</name>
</gene>
<evidence type="ECO:0000313" key="2">
    <source>
        <dbReference type="Proteomes" id="UP001163603"/>
    </source>
</evidence>
<dbReference type="Proteomes" id="UP001163603">
    <property type="component" value="Chromosome 6"/>
</dbReference>
<organism evidence="1 2">
    <name type="scientific">Pistacia integerrima</name>
    <dbReference type="NCBI Taxonomy" id="434235"/>
    <lineage>
        <taxon>Eukaryota</taxon>
        <taxon>Viridiplantae</taxon>
        <taxon>Streptophyta</taxon>
        <taxon>Embryophyta</taxon>
        <taxon>Tracheophyta</taxon>
        <taxon>Spermatophyta</taxon>
        <taxon>Magnoliopsida</taxon>
        <taxon>eudicotyledons</taxon>
        <taxon>Gunneridae</taxon>
        <taxon>Pentapetalae</taxon>
        <taxon>rosids</taxon>
        <taxon>malvids</taxon>
        <taxon>Sapindales</taxon>
        <taxon>Anacardiaceae</taxon>
        <taxon>Pistacia</taxon>
    </lineage>
</organism>